<protein>
    <submittedName>
        <fullName evidence="1">Uncharacterized protein</fullName>
    </submittedName>
</protein>
<evidence type="ECO:0000313" key="1">
    <source>
        <dbReference type="EMBL" id="GAA3199715.1"/>
    </source>
</evidence>
<sequence>MSADGWLDPGTCGIRLEAFHRLTGLVGRSASDLDTLASRLYTILSTAGADVSPALEIRRTARWAAAASADLRRRDRLAHALDSRHPALARCVPAGNYLRMPDRLTDQLATVNGHEAAALLTRATTGDRAALAALLDHEQDATDPYFAAALLGSLGPSALLNAPFALAHLLHRAEPAIAPPDARRTLALLSTALATATTPGSPASLGDAYLTSLAATASTGFPAGVAHPHHVGHQALATLLTHTTRTFSDPFFRTVGQSMIAYTRHAPAWKPLPDVTALYGLTHLLTPPNTPPPADILQPLLTAASATTTGAQILLEHPLTEPTSNLHYLLHTRRPLWAATDKGQALARTLTTALSTPTPLSRSLFTEFLDIQGTQTLPHITYKEGHHLKIDESHLNDLSALRATTADLLITHLDDVINEIDAAPASSDEGYERMRLYLALLADASLDDHVFDHLVKAHVEALHHSVEDYTRTGRHGHVISYTDALSRLFALRTEMSAALGDNVRASNEDLKRWIDLGVGWVSPSGYLEKIGVRPEAASVIDGEMQEKVSAFLFGQVSDHSQDKNTERERTRQAALLNRMVERLMVAAHAGQLTYEPSMEGYSFTDGHAIAELPWSDEQLREFDRWSRNDNNTFVDLKQDLGASINSGHSKAIDPFSFGEGK</sequence>
<comment type="caution">
    <text evidence="1">The sequence shown here is derived from an EMBL/GenBank/DDBJ whole genome shotgun (WGS) entry which is preliminary data.</text>
</comment>
<accession>A0ABP6Q1E6</accession>
<dbReference type="EMBL" id="BAAAUV010000003">
    <property type="protein sequence ID" value="GAA3199715.1"/>
    <property type="molecule type" value="Genomic_DNA"/>
</dbReference>
<evidence type="ECO:0000313" key="2">
    <source>
        <dbReference type="Proteomes" id="UP001501237"/>
    </source>
</evidence>
<name>A0ABP6Q1E6_9ACTN</name>
<dbReference type="Proteomes" id="UP001501237">
    <property type="component" value="Unassembled WGS sequence"/>
</dbReference>
<organism evidence="1 2">
    <name type="scientific">Actinocorallia longicatena</name>
    <dbReference type="NCBI Taxonomy" id="111803"/>
    <lineage>
        <taxon>Bacteria</taxon>
        <taxon>Bacillati</taxon>
        <taxon>Actinomycetota</taxon>
        <taxon>Actinomycetes</taxon>
        <taxon>Streptosporangiales</taxon>
        <taxon>Thermomonosporaceae</taxon>
        <taxon>Actinocorallia</taxon>
    </lineage>
</organism>
<proteinExistence type="predicted"/>
<gene>
    <name evidence="1" type="ORF">GCM10010468_12040</name>
</gene>
<keyword evidence="2" id="KW-1185">Reference proteome</keyword>
<reference evidence="2" key="1">
    <citation type="journal article" date="2019" name="Int. J. Syst. Evol. Microbiol.">
        <title>The Global Catalogue of Microorganisms (GCM) 10K type strain sequencing project: providing services to taxonomists for standard genome sequencing and annotation.</title>
        <authorList>
            <consortium name="The Broad Institute Genomics Platform"/>
            <consortium name="The Broad Institute Genome Sequencing Center for Infectious Disease"/>
            <person name="Wu L."/>
            <person name="Ma J."/>
        </authorList>
    </citation>
    <scope>NUCLEOTIDE SEQUENCE [LARGE SCALE GENOMIC DNA]</scope>
    <source>
        <strain evidence="2">JCM 9377</strain>
    </source>
</reference>
<dbReference type="RefSeq" id="WP_344823064.1">
    <property type="nucleotide sequence ID" value="NZ_BAAAUV010000003.1"/>
</dbReference>